<protein>
    <submittedName>
        <fullName evidence="6">AcrR family transcriptional regulator</fullName>
    </submittedName>
</protein>
<dbReference type="RefSeq" id="WP_307562050.1">
    <property type="nucleotide sequence ID" value="NZ_JAUSQU010000001.1"/>
</dbReference>
<accession>A0ABT9QHX6</accession>
<evidence type="ECO:0000313" key="7">
    <source>
        <dbReference type="Proteomes" id="UP001225356"/>
    </source>
</evidence>
<dbReference type="Gene3D" id="1.10.10.60">
    <property type="entry name" value="Homeodomain-like"/>
    <property type="match status" value="1"/>
</dbReference>
<evidence type="ECO:0000256" key="2">
    <source>
        <dbReference type="ARBA" id="ARBA00023125"/>
    </source>
</evidence>
<evidence type="ECO:0000259" key="5">
    <source>
        <dbReference type="PROSITE" id="PS50977"/>
    </source>
</evidence>
<dbReference type="InterPro" id="IPR001647">
    <property type="entry name" value="HTH_TetR"/>
</dbReference>
<dbReference type="Proteomes" id="UP001225356">
    <property type="component" value="Unassembled WGS sequence"/>
</dbReference>
<gene>
    <name evidence="6" type="ORF">J2853_005186</name>
</gene>
<feature type="DNA-binding region" description="H-T-H motif" evidence="4">
    <location>
        <begin position="51"/>
        <end position="70"/>
    </location>
</feature>
<evidence type="ECO:0000256" key="4">
    <source>
        <dbReference type="PROSITE-ProRule" id="PRU00335"/>
    </source>
</evidence>
<dbReference type="InterPro" id="IPR036271">
    <property type="entry name" value="Tet_transcr_reg_TetR-rel_C_sf"/>
</dbReference>
<dbReference type="PANTHER" id="PTHR30055:SF151">
    <property type="entry name" value="TRANSCRIPTIONAL REGULATORY PROTEIN"/>
    <property type="match status" value="1"/>
</dbReference>
<dbReference type="Pfam" id="PF02909">
    <property type="entry name" value="TetR_C_1"/>
    <property type="match status" value="1"/>
</dbReference>
<comment type="caution">
    <text evidence="6">The sequence shown here is derived from an EMBL/GenBank/DDBJ whole genome shotgun (WGS) entry which is preliminary data.</text>
</comment>
<dbReference type="InterPro" id="IPR050109">
    <property type="entry name" value="HTH-type_TetR-like_transc_reg"/>
</dbReference>
<name>A0ABT9QHX6_9ACTN</name>
<keyword evidence="7" id="KW-1185">Reference proteome</keyword>
<keyword evidence="1" id="KW-0805">Transcription regulation</keyword>
<dbReference type="Gene3D" id="1.10.357.10">
    <property type="entry name" value="Tetracycline Repressor, domain 2"/>
    <property type="match status" value="1"/>
</dbReference>
<dbReference type="InterPro" id="IPR004111">
    <property type="entry name" value="Repressor_TetR_C"/>
</dbReference>
<dbReference type="PANTHER" id="PTHR30055">
    <property type="entry name" value="HTH-TYPE TRANSCRIPTIONAL REGULATOR RUTR"/>
    <property type="match status" value="1"/>
</dbReference>
<dbReference type="InterPro" id="IPR009057">
    <property type="entry name" value="Homeodomain-like_sf"/>
</dbReference>
<evidence type="ECO:0000313" key="6">
    <source>
        <dbReference type="EMBL" id="MDP9845975.1"/>
    </source>
</evidence>
<organism evidence="6 7">
    <name type="scientific">Streptosporangium lutulentum</name>
    <dbReference type="NCBI Taxonomy" id="1461250"/>
    <lineage>
        <taxon>Bacteria</taxon>
        <taxon>Bacillati</taxon>
        <taxon>Actinomycetota</taxon>
        <taxon>Actinomycetes</taxon>
        <taxon>Streptosporangiales</taxon>
        <taxon>Streptosporangiaceae</taxon>
        <taxon>Streptosporangium</taxon>
    </lineage>
</organism>
<feature type="domain" description="HTH tetR-type" evidence="5">
    <location>
        <begin position="28"/>
        <end position="88"/>
    </location>
</feature>
<dbReference type="EMBL" id="JAUSQU010000001">
    <property type="protein sequence ID" value="MDP9845975.1"/>
    <property type="molecule type" value="Genomic_DNA"/>
</dbReference>
<dbReference type="PROSITE" id="PS50977">
    <property type="entry name" value="HTH_TETR_2"/>
    <property type="match status" value="1"/>
</dbReference>
<keyword evidence="3" id="KW-0804">Transcription</keyword>
<evidence type="ECO:0000256" key="3">
    <source>
        <dbReference type="ARBA" id="ARBA00023163"/>
    </source>
</evidence>
<dbReference type="SUPFAM" id="SSF48498">
    <property type="entry name" value="Tetracyclin repressor-like, C-terminal domain"/>
    <property type="match status" value="1"/>
</dbReference>
<dbReference type="PRINTS" id="PR00455">
    <property type="entry name" value="HTHTETR"/>
</dbReference>
<proteinExistence type="predicted"/>
<keyword evidence="2 4" id="KW-0238">DNA-binding</keyword>
<sequence>MEQERPPPSVMERMWGREPVTRRGPRPRLDLATITAAAIEIADAEGLGGVSMASVASRVGVAATALYRYIGSKEDLLTVMADGVAPLPPEPEGTPWRDYLALWTRAQRDIVLEHVWLLSIGRLILPMGPRRLLWLDRALAALDGTGLEHGERINVASALSGYAITEAALVHGVGGGGPQMENVAITGAADYGEVLAGLLDPETYPALSAAMRSGAMGGAEGWVDDDDFVFGLDLLLDGIEALIGRRASEGAGTPEAPGRGEVS</sequence>
<dbReference type="Pfam" id="PF00440">
    <property type="entry name" value="TetR_N"/>
    <property type="match status" value="1"/>
</dbReference>
<reference evidence="6 7" key="1">
    <citation type="submission" date="2023-07" db="EMBL/GenBank/DDBJ databases">
        <title>Sequencing the genomes of 1000 actinobacteria strains.</title>
        <authorList>
            <person name="Klenk H.-P."/>
        </authorList>
    </citation>
    <scope>NUCLEOTIDE SEQUENCE [LARGE SCALE GENOMIC DNA]</scope>
    <source>
        <strain evidence="6 7">DSM 46740</strain>
    </source>
</reference>
<dbReference type="SUPFAM" id="SSF46689">
    <property type="entry name" value="Homeodomain-like"/>
    <property type="match status" value="1"/>
</dbReference>
<evidence type="ECO:0000256" key="1">
    <source>
        <dbReference type="ARBA" id="ARBA00023015"/>
    </source>
</evidence>